<evidence type="ECO:0000313" key="1">
    <source>
        <dbReference type="EMBL" id="KIO22101.1"/>
    </source>
</evidence>
<name>A0A0C3QAV1_9AGAM</name>
<organism evidence="1 2">
    <name type="scientific">Tulasnella calospora MUT 4182</name>
    <dbReference type="NCBI Taxonomy" id="1051891"/>
    <lineage>
        <taxon>Eukaryota</taxon>
        <taxon>Fungi</taxon>
        <taxon>Dikarya</taxon>
        <taxon>Basidiomycota</taxon>
        <taxon>Agaricomycotina</taxon>
        <taxon>Agaricomycetes</taxon>
        <taxon>Cantharellales</taxon>
        <taxon>Tulasnellaceae</taxon>
        <taxon>Tulasnella</taxon>
    </lineage>
</organism>
<reference evidence="2" key="2">
    <citation type="submission" date="2015-01" db="EMBL/GenBank/DDBJ databases">
        <title>Evolutionary Origins and Diversification of the Mycorrhizal Mutualists.</title>
        <authorList>
            <consortium name="DOE Joint Genome Institute"/>
            <consortium name="Mycorrhizal Genomics Consortium"/>
            <person name="Kohler A."/>
            <person name="Kuo A."/>
            <person name="Nagy L.G."/>
            <person name="Floudas D."/>
            <person name="Copeland A."/>
            <person name="Barry K.W."/>
            <person name="Cichocki N."/>
            <person name="Veneault-Fourrey C."/>
            <person name="LaButti K."/>
            <person name="Lindquist E.A."/>
            <person name="Lipzen A."/>
            <person name="Lundell T."/>
            <person name="Morin E."/>
            <person name="Murat C."/>
            <person name="Riley R."/>
            <person name="Ohm R."/>
            <person name="Sun H."/>
            <person name="Tunlid A."/>
            <person name="Henrissat B."/>
            <person name="Grigoriev I.V."/>
            <person name="Hibbett D.S."/>
            <person name="Martin F."/>
        </authorList>
    </citation>
    <scope>NUCLEOTIDE SEQUENCE [LARGE SCALE GENOMIC DNA]</scope>
    <source>
        <strain evidence="2">MUT 4182</strain>
    </source>
</reference>
<dbReference type="AlphaFoldDB" id="A0A0C3QAV1"/>
<protein>
    <submittedName>
        <fullName evidence="1">Uncharacterized protein</fullName>
    </submittedName>
</protein>
<dbReference type="EMBL" id="KN823118">
    <property type="protein sequence ID" value="KIO22101.1"/>
    <property type="molecule type" value="Genomic_DNA"/>
</dbReference>
<keyword evidence="2" id="KW-1185">Reference proteome</keyword>
<dbReference type="Proteomes" id="UP000054248">
    <property type="component" value="Unassembled WGS sequence"/>
</dbReference>
<reference evidence="1 2" key="1">
    <citation type="submission" date="2014-04" db="EMBL/GenBank/DDBJ databases">
        <authorList>
            <consortium name="DOE Joint Genome Institute"/>
            <person name="Kuo A."/>
            <person name="Girlanda M."/>
            <person name="Perotto S."/>
            <person name="Kohler A."/>
            <person name="Nagy L.G."/>
            <person name="Floudas D."/>
            <person name="Copeland A."/>
            <person name="Barry K.W."/>
            <person name="Cichocki N."/>
            <person name="Veneault-Fourrey C."/>
            <person name="LaButti K."/>
            <person name="Lindquist E.A."/>
            <person name="Lipzen A."/>
            <person name="Lundell T."/>
            <person name="Morin E."/>
            <person name="Murat C."/>
            <person name="Sun H."/>
            <person name="Tunlid A."/>
            <person name="Henrissat B."/>
            <person name="Grigoriev I.V."/>
            <person name="Hibbett D.S."/>
            <person name="Martin F."/>
            <person name="Nordberg H.P."/>
            <person name="Cantor M.N."/>
            <person name="Hua S.X."/>
        </authorList>
    </citation>
    <scope>NUCLEOTIDE SEQUENCE [LARGE SCALE GENOMIC DNA]</scope>
    <source>
        <strain evidence="1 2">MUT 4182</strain>
    </source>
</reference>
<dbReference type="HOGENOM" id="CLU_2706609_0_0_1"/>
<sequence>MRRPRWQRVLRLRLAASARQPTLCTVQAWPRNHSQGFPTDPRSLDGQPLCMVPNSWEHDNDDQIPRLCVYFLL</sequence>
<evidence type="ECO:0000313" key="2">
    <source>
        <dbReference type="Proteomes" id="UP000054248"/>
    </source>
</evidence>
<accession>A0A0C3QAV1</accession>
<proteinExistence type="predicted"/>
<gene>
    <name evidence="1" type="ORF">M407DRAFT_120317</name>
</gene>